<keyword evidence="5 6" id="KW-0472">Membrane</keyword>
<evidence type="ECO:0000256" key="2">
    <source>
        <dbReference type="ARBA" id="ARBA00022475"/>
    </source>
</evidence>
<evidence type="ECO:0000256" key="6">
    <source>
        <dbReference type="SAM" id="Phobius"/>
    </source>
</evidence>
<evidence type="ECO:0000256" key="1">
    <source>
        <dbReference type="ARBA" id="ARBA00004651"/>
    </source>
</evidence>
<dbReference type="GO" id="GO:0005886">
    <property type="term" value="C:plasma membrane"/>
    <property type="evidence" value="ECO:0007669"/>
    <property type="project" value="UniProtKB-SubCell"/>
</dbReference>
<evidence type="ECO:0000256" key="3">
    <source>
        <dbReference type="ARBA" id="ARBA00022692"/>
    </source>
</evidence>
<sequence length="292" mass="31312">MMESKPDSPPKAVPYAGYLIKAWRLFVGVWNAIGDRHVGVIAAGVAFYGMFAVFPGMAATIAIWSIFADPAVIQSYLSEIRDVMPSAAFDVLQTQLTALLSAKPGTLGWATAISLGVAFYSVHNGVAALISALDAISGYRSRSAFRKLAGSVLLTFAILGLAILALATVVIVPVVLGFFPIGIGEVLILRVLPWAVLIFVLLIFLGMMYRWGPNAQSARLPWFTPGSFLAAGLWAAASIAFSVYLANFGNYNRIYGSIGAVIALLMWFYISGYIVLLGAILNAEIVRQRSPQ</sequence>
<reference evidence="7 8" key="1">
    <citation type="submission" date="2018-02" db="EMBL/GenBank/DDBJ databases">
        <title>Genomic Encyclopedia of Archaeal and Bacterial Type Strains, Phase II (KMG-II): from individual species to whole genera.</title>
        <authorList>
            <person name="Goeker M."/>
        </authorList>
    </citation>
    <scope>NUCLEOTIDE SEQUENCE [LARGE SCALE GENOMIC DNA]</scope>
    <source>
        <strain evidence="7 8">DSM 18921</strain>
    </source>
</reference>
<dbReference type="NCBIfam" id="TIGR00765">
    <property type="entry name" value="yihY_not_rbn"/>
    <property type="match status" value="1"/>
</dbReference>
<dbReference type="PIRSF" id="PIRSF035875">
    <property type="entry name" value="RNase_BN"/>
    <property type="match status" value="1"/>
</dbReference>
<proteinExistence type="predicted"/>
<evidence type="ECO:0000313" key="8">
    <source>
        <dbReference type="Proteomes" id="UP000238338"/>
    </source>
</evidence>
<comment type="subcellular location">
    <subcellularLocation>
        <location evidence="1">Cell membrane</location>
        <topology evidence="1">Multi-pass membrane protein</topology>
    </subcellularLocation>
</comment>
<evidence type="ECO:0000313" key="7">
    <source>
        <dbReference type="EMBL" id="PQV56635.1"/>
    </source>
</evidence>
<dbReference type="PANTHER" id="PTHR30213">
    <property type="entry name" value="INNER MEMBRANE PROTEIN YHJD"/>
    <property type="match status" value="1"/>
</dbReference>
<feature type="transmembrane region" description="Helical" evidence="6">
    <location>
        <begin position="220"/>
        <end position="246"/>
    </location>
</feature>
<dbReference type="Proteomes" id="UP000238338">
    <property type="component" value="Unassembled WGS sequence"/>
</dbReference>
<name>A0A2S8S757_9RHOB</name>
<feature type="transmembrane region" description="Helical" evidence="6">
    <location>
        <begin position="187"/>
        <end position="208"/>
    </location>
</feature>
<dbReference type="Pfam" id="PF03631">
    <property type="entry name" value="Virul_fac_BrkB"/>
    <property type="match status" value="1"/>
</dbReference>
<organism evidence="7 8">
    <name type="scientific">Albidovulum denitrificans</name>
    <dbReference type="NCBI Taxonomy" id="404881"/>
    <lineage>
        <taxon>Bacteria</taxon>
        <taxon>Pseudomonadati</taxon>
        <taxon>Pseudomonadota</taxon>
        <taxon>Alphaproteobacteria</taxon>
        <taxon>Rhodobacterales</taxon>
        <taxon>Paracoccaceae</taxon>
        <taxon>Albidovulum</taxon>
    </lineage>
</organism>
<keyword evidence="4 6" id="KW-1133">Transmembrane helix</keyword>
<protein>
    <submittedName>
        <fullName evidence="7">Membrane protein</fullName>
    </submittedName>
</protein>
<comment type="caution">
    <text evidence="7">The sequence shown here is derived from an EMBL/GenBank/DDBJ whole genome shotgun (WGS) entry which is preliminary data.</text>
</comment>
<keyword evidence="2" id="KW-1003">Cell membrane</keyword>
<feature type="transmembrane region" description="Helical" evidence="6">
    <location>
        <begin position="45"/>
        <end position="67"/>
    </location>
</feature>
<keyword evidence="8" id="KW-1185">Reference proteome</keyword>
<dbReference type="InterPro" id="IPR017039">
    <property type="entry name" value="Virul_fac_BrkB"/>
</dbReference>
<feature type="transmembrane region" description="Helical" evidence="6">
    <location>
        <begin position="148"/>
        <end position="181"/>
    </location>
</feature>
<feature type="transmembrane region" description="Helical" evidence="6">
    <location>
        <begin position="12"/>
        <end position="33"/>
    </location>
</feature>
<gene>
    <name evidence="7" type="ORF">LX70_02208</name>
</gene>
<accession>A0A2S8S757</accession>
<keyword evidence="3 6" id="KW-0812">Transmembrane</keyword>
<dbReference type="PANTHER" id="PTHR30213:SF0">
    <property type="entry name" value="UPF0761 MEMBRANE PROTEIN YIHY"/>
    <property type="match status" value="1"/>
</dbReference>
<dbReference type="EMBL" id="PVEP01000004">
    <property type="protein sequence ID" value="PQV56635.1"/>
    <property type="molecule type" value="Genomic_DNA"/>
</dbReference>
<evidence type="ECO:0000256" key="4">
    <source>
        <dbReference type="ARBA" id="ARBA00022989"/>
    </source>
</evidence>
<evidence type="ECO:0000256" key="5">
    <source>
        <dbReference type="ARBA" id="ARBA00023136"/>
    </source>
</evidence>
<feature type="transmembrane region" description="Helical" evidence="6">
    <location>
        <begin position="109"/>
        <end position="136"/>
    </location>
</feature>
<feature type="transmembrane region" description="Helical" evidence="6">
    <location>
        <begin position="258"/>
        <end position="281"/>
    </location>
</feature>
<dbReference type="AlphaFoldDB" id="A0A2S8S757"/>